<dbReference type="Proteomes" id="UP000640274">
    <property type="component" value="Unassembled WGS sequence"/>
</dbReference>
<dbReference type="Gene3D" id="3.90.850.10">
    <property type="entry name" value="Fumarylacetoacetase-like, C-terminal domain"/>
    <property type="match status" value="1"/>
</dbReference>
<dbReference type="InterPro" id="IPR011234">
    <property type="entry name" value="Fumarylacetoacetase-like_C"/>
</dbReference>
<dbReference type="Pfam" id="PF01557">
    <property type="entry name" value="FAA_hydrolase"/>
    <property type="match status" value="1"/>
</dbReference>
<protein>
    <submittedName>
        <fullName evidence="4">Fumarylacetoacetate hydrolase family protein</fullName>
    </submittedName>
</protein>
<evidence type="ECO:0000256" key="2">
    <source>
        <dbReference type="ARBA" id="ARBA00022723"/>
    </source>
</evidence>
<dbReference type="EMBL" id="JAELUP010000072">
    <property type="protein sequence ID" value="MBJ6362406.1"/>
    <property type="molecule type" value="Genomic_DNA"/>
</dbReference>
<dbReference type="GO" id="GO:0046872">
    <property type="term" value="F:metal ion binding"/>
    <property type="evidence" value="ECO:0007669"/>
    <property type="project" value="UniProtKB-KW"/>
</dbReference>
<name>A0A934J801_9BACL</name>
<evidence type="ECO:0000313" key="4">
    <source>
        <dbReference type="EMBL" id="MBJ6362406.1"/>
    </source>
</evidence>
<keyword evidence="5" id="KW-1185">Reference proteome</keyword>
<evidence type="ECO:0000259" key="3">
    <source>
        <dbReference type="Pfam" id="PF01557"/>
    </source>
</evidence>
<keyword evidence="4" id="KW-0378">Hydrolase</keyword>
<dbReference type="InterPro" id="IPR036663">
    <property type="entry name" value="Fumarylacetoacetase_C_sf"/>
</dbReference>
<comment type="similarity">
    <text evidence="1">Belongs to the FAH family.</text>
</comment>
<dbReference type="GO" id="GO:0018773">
    <property type="term" value="F:acetylpyruvate hydrolase activity"/>
    <property type="evidence" value="ECO:0007669"/>
    <property type="project" value="TreeGrafter"/>
</dbReference>
<sequence>MSTIKNVYAVGRNYALHAAELGNATPETPMIFMKPSHAAVLLDGREIRLPDQFGAVHYETELVIRMAREYEPGAKAEELIGDFALGLDLTLRDVQTELKAKQLPWLKAKGFKSSAPITAFRRFEGLSQLAAASFSLNINGEERQRGHIQDMIFDLQTLIDHIGGHYGLGEGDVIFTGTPAGVGEIKKYDEMELFWGDELLGSCRFIF</sequence>
<dbReference type="PANTHER" id="PTHR11820:SF7">
    <property type="entry name" value="ACYLPYRUVASE FAHD1, MITOCHONDRIAL"/>
    <property type="match status" value="1"/>
</dbReference>
<proteinExistence type="inferred from homology"/>
<dbReference type="SUPFAM" id="SSF56529">
    <property type="entry name" value="FAH"/>
    <property type="match status" value="1"/>
</dbReference>
<dbReference type="RefSeq" id="WP_199019951.1">
    <property type="nucleotide sequence ID" value="NZ_JAELUP010000072.1"/>
</dbReference>
<keyword evidence="2" id="KW-0479">Metal-binding</keyword>
<gene>
    <name evidence="4" type="ORF">JFN88_14160</name>
</gene>
<dbReference type="PANTHER" id="PTHR11820">
    <property type="entry name" value="ACYLPYRUVASE"/>
    <property type="match status" value="1"/>
</dbReference>
<feature type="domain" description="Fumarylacetoacetase-like C-terminal" evidence="3">
    <location>
        <begin position="7"/>
        <end position="191"/>
    </location>
</feature>
<organism evidence="4 5">
    <name type="scientific">Paenibacillus roseus</name>
    <dbReference type="NCBI Taxonomy" id="2798579"/>
    <lineage>
        <taxon>Bacteria</taxon>
        <taxon>Bacillati</taxon>
        <taxon>Bacillota</taxon>
        <taxon>Bacilli</taxon>
        <taxon>Bacillales</taxon>
        <taxon>Paenibacillaceae</taxon>
        <taxon>Paenibacillus</taxon>
    </lineage>
</organism>
<evidence type="ECO:0000313" key="5">
    <source>
        <dbReference type="Proteomes" id="UP000640274"/>
    </source>
</evidence>
<reference evidence="4" key="1">
    <citation type="submission" date="2020-12" db="EMBL/GenBank/DDBJ databases">
        <authorList>
            <person name="Huq M.A."/>
        </authorList>
    </citation>
    <scope>NUCLEOTIDE SEQUENCE</scope>
    <source>
        <strain evidence="4">MAHUQ-46</strain>
    </source>
</reference>
<comment type="caution">
    <text evidence="4">The sequence shown here is derived from an EMBL/GenBank/DDBJ whole genome shotgun (WGS) entry which is preliminary data.</text>
</comment>
<accession>A0A934J801</accession>
<evidence type="ECO:0000256" key="1">
    <source>
        <dbReference type="ARBA" id="ARBA00010211"/>
    </source>
</evidence>
<dbReference type="AlphaFoldDB" id="A0A934J801"/>